<feature type="region of interest" description="Disordered" evidence="6">
    <location>
        <begin position="948"/>
        <end position="974"/>
    </location>
</feature>
<evidence type="ECO:0000256" key="3">
    <source>
        <dbReference type="PIRSR" id="PIRSR630564-1"/>
    </source>
</evidence>
<feature type="compositionally biased region" description="Polar residues" evidence="6">
    <location>
        <begin position="784"/>
        <end position="797"/>
    </location>
</feature>
<dbReference type="GO" id="GO:0019903">
    <property type="term" value="F:protein phosphatase binding"/>
    <property type="evidence" value="ECO:0007669"/>
    <property type="project" value="TreeGrafter"/>
</dbReference>
<evidence type="ECO:0000256" key="2">
    <source>
        <dbReference type="ARBA" id="ARBA00023098"/>
    </source>
</evidence>
<protein>
    <recommendedName>
        <fullName evidence="7">Myotubularin phosphatase domain-containing protein</fullName>
    </recommendedName>
</protein>
<dbReference type="GO" id="GO:0052629">
    <property type="term" value="F:phosphatidylinositol-3,5-bisphosphate 3-phosphatase activity"/>
    <property type="evidence" value="ECO:0007669"/>
    <property type="project" value="TreeGrafter"/>
</dbReference>
<feature type="region of interest" description="Disordered" evidence="6">
    <location>
        <begin position="730"/>
        <end position="809"/>
    </location>
</feature>
<dbReference type="InterPro" id="IPR003595">
    <property type="entry name" value="Tyr_Pase_cat"/>
</dbReference>
<feature type="compositionally biased region" description="Low complexity" evidence="6">
    <location>
        <begin position="368"/>
        <end position="377"/>
    </location>
</feature>
<dbReference type="VEuPathDB" id="VectorBase:ACUA012880"/>
<reference evidence="9" key="1">
    <citation type="submission" date="2013-09" db="EMBL/GenBank/DDBJ databases">
        <title>The Genome Sequence of Anopheles culicifacies species A.</title>
        <authorList>
            <consortium name="The Broad Institute Genomics Platform"/>
            <person name="Neafsey D.E."/>
            <person name="Besansky N."/>
            <person name="Howell P."/>
            <person name="Walton C."/>
            <person name="Young S.K."/>
            <person name="Zeng Q."/>
            <person name="Gargeya S."/>
            <person name="Fitzgerald M."/>
            <person name="Haas B."/>
            <person name="Abouelleil A."/>
            <person name="Allen A.W."/>
            <person name="Alvarado L."/>
            <person name="Arachchi H.M."/>
            <person name="Berlin A.M."/>
            <person name="Chapman S.B."/>
            <person name="Gainer-Dewar J."/>
            <person name="Goldberg J."/>
            <person name="Griggs A."/>
            <person name="Gujja S."/>
            <person name="Hansen M."/>
            <person name="Howarth C."/>
            <person name="Imamovic A."/>
            <person name="Ireland A."/>
            <person name="Larimer J."/>
            <person name="McCowan C."/>
            <person name="Murphy C."/>
            <person name="Pearson M."/>
            <person name="Poon T.W."/>
            <person name="Priest M."/>
            <person name="Roberts A."/>
            <person name="Saif S."/>
            <person name="Shea T."/>
            <person name="Sisk P."/>
            <person name="Sykes S."/>
            <person name="Wortman J."/>
            <person name="Nusbaum C."/>
            <person name="Birren B."/>
        </authorList>
    </citation>
    <scope>NUCLEOTIDE SEQUENCE [LARGE SCALE GENOMIC DNA]</scope>
    <source>
        <strain evidence="9">A-37</strain>
    </source>
</reference>
<dbReference type="InterPro" id="IPR010569">
    <property type="entry name" value="Myotubularin-like_Pase_dom"/>
</dbReference>
<dbReference type="PROSITE" id="PS51339">
    <property type="entry name" value="PPASE_MYOTUBULARIN"/>
    <property type="match status" value="1"/>
</dbReference>
<feature type="active site" description="Phosphocysteine intermediate" evidence="3">
    <location>
        <position position="497"/>
    </location>
</feature>
<evidence type="ECO:0000259" key="7">
    <source>
        <dbReference type="PROSITE" id="PS51339"/>
    </source>
</evidence>
<dbReference type="GO" id="GO:0004438">
    <property type="term" value="F:phosphatidylinositol-3-phosphate phosphatase activity"/>
    <property type="evidence" value="ECO:0007669"/>
    <property type="project" value="TreeGrafter"/>
</dbReference>
<feature type="domain" description="Myotubularin phosphatase" evidence="7">
    <location>
        <begin position="239"/>
        <end position="658"/>
    </location>
</feature>
<dbReference type="EnsemblMetazoa" id="ACUA012880-RA">
    <property type="protein sequence ID" value="ACUA012880-PA"/>
    <property type="gene ID" value="ACUA012880"/>
</dbReference>
<evidence type="ECO:0000313" key="8">
    <source>
        <dbReference type="EnsemblMetazoa" id="ACUA012880-PA"/>
    </source>
</evidence>
<dbReference type="AlphaFoldDB" id="A0A182M9M5"/>
<dbReference type="Pfam" id="PF06602">
    <property type="entry name" value="Myotub-related"/>
    <property type="match status" value="1"/>
</dbReference>
<feature type="compositionally biased region" description="Polar residues" evidence="6">
    <location>
        <begin position="950"/>
        <end position="974"/>
    </location>
</feature>
<dbReference type="SUPFAM" id="SSF50729">
    <property type="entry name" value="PH domain-like"/>
    <property type="match status" value="1"/>
</dbReference>
<keyword evidence="2" id="KW-0443">Lipid metabolism</keyword>
<sequence>MAGAIKLEIKTTHCDHFVSTCLEVTLDAALDALSQILGAARWPRRLRRWSSNEASRGSNPIRVVSPYAGLAILVLWIMEGSGDGSPQSSMCMVKAAELFPKPILEKEEEKLSVRFTELAGESVRFLGQTDDGILALSNYRLFLQKNSTVAEVSVPLGLIESTQVRDLFHLIVNCKDASTVRCSFATSEQCSEWNRRITLSIGVPETLEALFAFPFHAWASESPTLNQDNEWAGRLQRVGSFDDEFRREAERLQFDLQGAWRISQANAEFKLCPSYPRLLLVPACISDDTLQNVASFRSSRRIPAVVWRHQRTGAVIARCSQPEVGWLGWRNSKDEQLLKALSDACSFDRGTQDRASDGTRRTRTQTDSSEASSEGSPPRSPEGSHEEVEMDEPKKILIVDARSYTSAVTNRARGGGCECAEYYPSAEIQFMSLGNIHVIRKSFHALRQLCASQADIPNWLGLLERTLWLQHLSGLLAASMVVCHAIERNGRPVLVHCSDGWDRTPQIVATAQLCLDPYYRTIEGFRVLVEREWLSFGHKFADRCGHGPGSDETNERCPVFLQWLDCVHQIHRQFPCSFEFDMGYLIKLAQHSHSCLFGTFLCNTVKERQENSVPDRTFSVWPFLSGPIYKNHLYVPNRERVLWPAHNVRDLRLWTEVYLGSWGGHNQQSASEVADYPTSSVPSGGSDVVSAVVGVRSIGAGSDPTGSIPVGVGSASVNVVVDGMATASVTSCSPEQNGSMTKTRSYSDIKEATSGGGMTRRSSDPSMTLDSSMIHRPGGPAALNLSQDESSIDSNLSSDREASPDLPSIDDHLLHRGVTASSFIQHATEKLQSLTQELNQSDEELEQAIKNQRNLANGSPARSTVLKTEHTGTNILSSSATSSLCANGSIGGIDSLAAAAAATLIPTATTNVRPSFTTTSISNSSTQQQSIDENSYRYRFQPIVPELPTTDVTRSSPKVTRESSNSPTQYPARQQQQHLVMWPNAIDENTSRIIKIESYQSSTMGGSKDVLDGGGGGIGLERPINRTVIGRPIMANDDMMMESVDLTIGGSDDSSFAGGKYDKLFKLIKHFLRRHI</sequence>
<feature type="compositionally biased region" description="Basic and acidic residues" evidence="6">
    <location>
        <begin position="382"/>
        <end position="392"/>
    </location>
</feature>
<name>A0A182M9M5_9DIPT</name>
<evidence type="ECO:0000256" key="6">
    <source>
        <dbReference type="SAM" id="MobiDB-lite"/>
    </source>
</evidence>
<feature type="compositionally biased region" description="Polar residues" evidence="6">
    <location>
        <begin position="730"/>
        <end position="744"/>
    </location>
</feature>
<dbReference type="GO" id="GO:0005737">
    <property type="term" value="C:cytoplasm"/>
    <property type="evidence" value="ECO:0007669"/>
    <property type="project" value="TreeGrafter"/>
</dbReference>
<dbReference type="EMBL" id="AXCM01007599">
    <property type="status" value="NOT_ANNOTATED_CDS"/>
    <property type="molecule type" value="Genomic_DNA"/>
</dbReference>
<evidence type="ECO:0000256" key="4">
    <source>
        <dbReference type="PIRSR" id="PIRSR630564-2"/>
    </source>
</evidence>
<dbReference type="Proteomes" id="UP000075883">
    <property type="component" value="Unassembled WGS sequence"/>
</dbReference>
<keyword evidence="5" id="KW-0175">Coiled coil</keyword>
<organism evidence="8 9">
    <name type="scientific">Anopheles culicifacies</name>
    <dbReference type="NCBI Taxonomy" id="139723"/>
    <lineage>
        <taxon>Eukaryota</taxon>
        <taxon>Metazoa</taxon>
        <taxon>Ecdysozoa</taxon>
        <taxon>Arthropoda</taxon>
        <taxon>Hexapoda</taxon>
        <taxon>Insecta</taxon>
        <taxon>Pterygota</taxon>
        <taxon>Neoptera</taxon>
        <taxon>Endopterygota</taxon>
        <taxon>Diptera</taxon>
        <taxon>Nematocera</taxon>
        <taxon>Culicoidea</taxon>
        <taxon>Culicidae</taxon>
        <taxon>Anophelinae</taxon>
        <taxon>Anopheles</taxon>
        <taxon>culicifacies species complex</taxon>
    </lineage>
</organism>
<feature type="coiled-coil region" evidence="5">
    <location>
        <begin position="824"/>
        <end position="855"/>
    </location>
</feature>
<dbReference type="EMBL" id="AXCM01007598">
    <property type="status" value="NOT_ANNOTATED_CDS"/>
    <property type="molecule type" value="Genomic_DNA"/>
</dbReference>
<evidence type="ECO:0000256" key="1">
    <source>
        <dbReference type="ARBA" id="ARBA00007471"/>
    </source>
</evidence>
<comment type="similarity">
    <text evidence="1">Belongs to the protein-tyrosine phosphatase family. Non-receptor class myotubularin subfamily.</text>
</comment>
<feature type="region of interest" description="Disordered" evidence="6">
    <location>
        <begin position="349"/>
        <end position="392"/>
    </location>
</feature>
<dbReference type="SUPFAM" id="SSF52799">
    <property type="entry name" value="(Phosphotyrosine protein) phosphatases II"/>
    <property type="match status" value="1"/>
</dbReference>
<keyword evidence="9" id="KW-1185">Reference proteome</keyword>
<dbReference type="PANTHER" id="PTHR10807">
    <property type="entry name" value="MYOTUBULARIN-RELATED"/>
    <property type="match status" value="1"/>
</dbReference>
<feature type="compositionally biased region" description="Basic and acidic residues" evidence="6">
    <location>
        <begin position="350"/>
        <end position="360"/>
    </location>
</feature>
<dbReference type="PROSITE" id="PS00383">
    <property type="entry name" value="TYR_PHOSPHATASE_1"/>
    <property type="match status" value="1"/>
</dbReference>
<dbReference type="InterPro" id="IPR029021">
    <property type="entry name" value="Prot-tyrosine_phosphatase-like"/>
</dbReference>
<dbReference type="GO" id="GO:0016020">
    <property type="term" value="C:membrane"/>
    <property type="evidence" value="ECO:0007669"/>
    <property type="project" value="TreeGrafter"/>
</dbReference>
<dbReference type="PANTHER" id="PTHR10807:SF75">
    <property type="entry name" value="PHOSPHATIDYLINOSITOL-3-PHOSPHATE PHOSPHATASE"/>
    <property type="match status" value="1"/>
</dbReference>
<dbReference type="GO" id="GO:0010506">
    <property type="term" value="P:regulation of autophagy"/>
    <property type="evidence" value="ECO:0007669"/>
    <property type="project" value="TreeGrafter"/>
</dbReference>
<feature type="compositionally biased region" description="Basic and acidic residues" evidence="6">
    <location>
        <begin position="798"/>
        <end position="809"/>
    </location>
</feature>
<accession>A0A182M9M5</accession>
<evidence type="ECO:0000256" key="5">
    <source>
        <dbReference type="SAM" id="Coils"/>
    </source>
</evidence>
<reference evidence="8" key="2">
    <citation type="submission" date="2020-05" db="UniProtKB">
        <authorList>
            <consortium name="EnsemblMetazoa"/>
        </authorList>
    </citation>
    <scope>IDENTIFICATION</scope>
    <source>
        <strain evidence="8">A-37</strain>
    </source>
</reference>
<evidence type="ECO:0000313" key="9">
    <source>
        <dbReference type="Proteomes" id="UP000075883"/>
    </source>
</evidence>
<feature type="binding site" evidence="4">
    <location>
        <begin position="497"/>
        <end position="503"/>
    </location>
    <ligand>
        <name>substrate</name>
    </ligand>
</feature>
<dbReference type="SMART" id="SM00404">
    <property type="entry name" value="PTPc_motif"/>
    <property type="match status" value="1"/>
</dbReference>
<dbReference type="STRING" id="139723.A0A182M9M5"/>
<feature type="binding site" evidence="4">
    <location>
        <begin position="435"/>
        <end position="436"/>
    </location>
    <ligand>
        <name>substrate</name>
    </ligand>
</feature>
<proteinExistence type="inferred from homology"/>
<dbReference type="InterPro" id="IPR016130">
    <property type="entry name" value="Tyr_Pase_AS"/>
</dbReference>
<dbReference type="GO" id="GO:0046856">
    <property type="term" value="P:phosphatidylinositol dephosphorylation"/>
    <property type="evidence" value="ECO:0007669"/>
    <property type="project" value="TreeGrafter"/>
</dbReference>
<dbReference type="InterPro" id="IPR030564">
    <property type="entry name" value="Myotubularin"/>
</dbReference>